<evidence type="ECO:0000313" key="2">
    <source>
        <dbReference type="EMBL" id="GAG87038.1"/>
    </source>
</evidence>
<comment type="caution">
    <text evidence="2">The sequence shown here is derived from an EMBL/GenBank/DDBJ whole genome shotgun (WGS) entry which is preliminary data.</text>
</comment>
<feature type="region of interest" description="Disordered" evidence="1">
    <location>
        <begin position="1"/>
        <end position="21"/>
    </location>
</feature>
<feature type="compositionally biased region" description="Basic and acidic residues" evidence="1">
    <location>
        <begin position="71"/>
        <end position="88"/>
    </location>
</feature>
<feature type="compositionally biased region" description="Basic and acidic residues" evidence="1">
    <location>
        <begin position="148"/>
        <end position="160"/>
    </location>
</feature>
<reference evidence="2" key="1">
    <citation type="journal article" date="2014" name="Front. Microbiol.">
        <title>High frequency of phylogenetically diverse reductive dehalogenase-homologous genes in deep subseafloor sedimentary metagenomes.</title>
        <authorList>
            <person name="Kawai M."/>
            <person name="Futagami T."/>
            <person name="Toyoda A."/>
            <person name="Takaki Y."/>
            <person name="Nishi S."/>
            <person name="Hori S."/>
            <person name="Arai W."/>
            <person name="Tsubouchi T."/>
            <person name="Morono Y."/>
            <person name="Uchiyama I."/>
            <person name="Ito T."/>
            <person name="Fujiyama A."/>
            <person name="Inagaki F."/>
            <person name="Takami H."/>
        </authorList>
    </citation>
    <scope>NUCLEOTIDE SEQUENCE</scope>
    <source>
        <strain evidence="2">Expedition CK06-06</strain>
    </source>
</reference>
<dbReference type="AlphaFoldDB" id="X1BS70"/>
<feature type="region of interest" description="Disordered" evidence="1">
    <location>
        <begin position="69"/>
        <end position="88"/>
    </location>
</feature>
<sequence>QPIPEPTTPPGPEEKKKGLTDTQRQLLATAIQVGLPLALAGFGGQRGLAAGAGLAKGFGEAATARAKIAGKKTERETKEKAEQQRIDIQKQQAKTQKELAKLKELETAAKLTPTKKGLFREQEPSLEEILKTVESLRALSPRTAGVEQAEKVKKATEKAKPINVIDPQGNPGTIPASQLDAALKQGFKRR</sequence>
<feature type="region of interest" description="Disordered" evidence="1">
    <location>
        <begin position="143"/>
        <end position="176"/>
    </location>
</feature>
<organism evidence="2">
    <name type="scientific">marine sediment metagenome</name>
    <dbReference type="NCBI Taxonomy" id="412755"/>
    <lineage>
        <taxon>unclassified sequences</taxon>
        <taxon>metagenomes</taxon>
        <taxon>ecological metagenomes</taxon>
    </lineage>
</organism>
<name>X1BS70_9ZZZZ</name>
<accession>X1BS70</accession>
<feature type="compositionally biased region" description="Pro residues" evidence="1">
    <location>
        <begin position="1"/>
        <end position="11"/>
    </location>
</feature>
<protein>
    <submittedName>
        <fullName evidence="2">Uncharacterized protein</fullName>
    </submittedName>
</protein>
<gene>
    <name evidence="2" type="ORF">S01H4_24620</name>
</gene>
<evidence type="ECO:0000256" key="1">
    <source>
        <dbReference type="SAM" id="MobiDB-lite"/>
    </source>
</evidence>
<proteinExistence type="predicted"/>
<dbReference type="EMBL" id="BART01011592">
    <property type="protein sequence ID" value="GAG87038.1"/>
    <property type="molecule type" value="Genomic_DNA"/>
</dbReference>
<feature type="non-terminal residue" evidence="2">
    <location>
        <position position="1"/>
    </location>
</feature>